<evidence type="ECO:0000256" key="3">
    <source>
        <dbReference type="SAM" id="Phobius"/>
    </source>
</evidence>
<feature type="region of interest" description="Disordered" evidence="2">
    <location>
        <begin position="855"/>
        <end position="901"/>
    </location>
</feature>
<feature type="compositionally biased region" description="Basic and acidic residues" evidence="2">
    <location>
        <begin position="3181"/>
        <end position="3199"/>
    </location>
</feature>
<dbReference type="SUPFAM" id="SSF52047">
    <property type="entry name" value="RNI-like"/>
    <property type="match status" value="4"/>
</dbReference>
<keyword evidence="3" id="KW-0472">Membrane</keyword>
<feature type="region of interest" description="Disordered" evidence="2">
    <location>
        <begin position="2824"/>
        <end position="2848"/>
    </location>
</feature>
<feature type="coiled-coil region" evidence="1">
    <location>
        <begin position="3464"/>
        <end position="3493"/>
    </location>
</feature>
<feature type="compositionally biased region" description="Acidic residues" evidence="2">
    <location>
        <begin position="313"/>
        <end position="334"/>
    </location>
</feature>
<dbReference type="KEGG" id="tet:TTHERM_000324519"/>
<feature type="compositionally biased region" description="Low complexity" evidence="2">
    <location>
        <begin position="2824"/>
        <end position="2843"/>
    </location>
</feature>
<organism evidence="4 5">
    <name type="scientific">Tetrahymena thermophila (strain SB210)</name>
    <dbReference type="NCBI Taxonomy" id="312017"/>
    <lineage>
        <taxon>Eukaryota</taxon>
        <taxon>Sar</taxon>
        <taxon>Alveolata</taxon>
        <taxon>Ciliophora</taxon>
        <taxon>Intramacronucleata</taxon>
        <taxon>Oligohymenophorea</taxon>
        <taxon>Hymenostomatida</taxon>
        <taxon>Tetrahymenina</taxon>
        <taxon>Tetrahymenidae</taxon>
        <taxon>Tetrahymena</taxon>
    </lineage>
</organism>
<feature type="transmembrane region" description="Helical" evidence="3">
    <location>
        <begin position="4521"/>
        <end position="4547"/>
    </location>
</feature>
<keyword evidence="3" id="KW-1133">Transmembrane helix</keyword>
<feature type="compositionally biased region" description="Polar residues" evidence="2">
    <location>
        <begin position="3862"/>
        <end position="3874"/>
    </location>
</feature>
<feature type="compositionally biased region" description="Basic and acidic residues" evidence="2">
    <location>
        <begin position="3566"/>
        <end position="3592"/>
    </location>
</feature>
<feature type="coiled-coil region" evidence="1">
    <location>
        <begin position="3955"/>
        <end position="3989"/>
    </location>
</feature>
<feature type="region of interest" description="Disordered" evidence="2">
    <location>
        <begin position="3862"/>
        <end position="3902"/>
    </location>
</feature>
<dbReference type="SMART" id="SM00367">
    <property type="entry name" value="LRR_CC"/>
    <property type="match status" value="10"/>
</dbReference>
<feature type="compositionally biased region" description="Polar residues" evidence="2">
    <location>
        <begin position="3776"/>
        <end position="3785"/>
    </location>
</feature>
<dbReference type="InParanoid" id="W7X710"/>
<keyword evidence="5" id="KW-1185">Reference proteome</keyword>
<keyword evidence="3 4" id="KW-0812">Transmembrane</keyword>
<evidence type="ECO:0000256" key="2">
    <source>
        <dbReference type="SAM" id="MobiDB-lite"/>
    </source>
</evidence>
<dbReference type="EMBL" id="GG662743">
    <property type="protein sequence ID" value="EWS75170.1"/>
    <property type="molecule type" value="Genomic_DNA"/>
</dbReference>
<feature type="region of interest" description="Disordered" evidence="2">
    <location>
        <begin position="306"/>
        <end position="336"/>
    </location>
</feature>
<sequence length="4956" mass="582982">MFGMNKIYVKVVLKLNKQIAFYLYKRQIDSEYDMVAALDYDYYHQTVEQDFRIGELGTNLKKKTYCVATLNEAYEKMRESELVSSEIQANENFVCQKIKFFFKNHIDFSEVSKISDTFLINHANYLAIKKCSNQLIREFFNQVDFKQLGFIAVEECPISDQNLQDVLDQINAQKSHVDDNPNNKNSSSTKQTYSFINVEIQLKKCQYLSPSALDCLKDWDNNSFLEPENKKQGNGLSLIGVTFLRSTTLIQFAASQFYKQLRKIKIKKHPILQGEQGQILNQMLQFRNFTKKSQIGLYNEAKKNQILNRADNENENDSEYSESNQDQDQEEEIQSEVIQSDEKFLDIKSNLERLSFDYSVCHDFDSLPLNSDYYTNIKTISYNGFDISAKQRKDKKEAKDSLVANITFNNMFPYSLRELKILKLKYCNITSKCLINLRHMDCLSKIQVISFKGCFIDMKELKTLLISTRLQNLKSLNVSKTNIDDSFCTTVSDNSVVSFSLQEIDVSKTQITLKGLKYLTQIDTLRCINMKNMDCINCQISTFIIDILENKRNLFIRQQLSQLGLINDNEYQDKESQLVQRDQLQLNNSGDVHKDYQKLKLISKKSPSIVHLDFSDCSFVNSALIEELFKHRLLNRCAYIDLSNTKVCNKFIDILLESSQSKENSLQEYWVSHKRKAYDKSNSVSILEAQEAESIHLNLRHLSIRSCKQIRGFKIRGFFKYVQLPSLEILDMSQTNLFDDSLNRFITYFYDNFSQLCKLKINTIKASSKELSNLRMLPEKNLVYIDLKRTNFDDEACARFFSDQNNKLLRTLQYMSIKDCNQLTTRGIESMIDGLANESYAQIFTKRFQVSEEQKQEMLENEKKRMKDELEQQKKRKEEIKKKEKEMMKKSKKSSKDNSSKSKFNFNFGGILDIFKSDQNKQRKVCENFDVFQILQDCSHLVTDDVFNQFIVNLQHMVQNIFEMNLNSMGRLVLNEFSFENPQIQKDIFKNLEIININDTRITNVFVQNLLKFWISVNSEKKSEDFKMKNFIFIKCAKAHFVDSSILDVFRKNSDLRHIINKTKFKIELLLNEVGQKIQDESLLFMKDLKKNLESKNVSTNIRELNLENNQFLSQTGFQTLLSSNWMKFIMRLNVRNTQFGDAQLEYIYNSQLKSSHHSLFSKLQYIGMKGCLYVSKQGLHLLCKMEKLNEGFDLGCICELKMLIDEDLMKAMAQSVYMCNADYLDLSDNGFKNIDIGFKYLCFKGREKRLKLRTINVSSTWISDKALQSLAVTENFCNLERIILTNCKKISERGISYLVDSRMLYNLDLFYLFNSNPSLVSGRVIDTLKYSDRKKTIKEISLQGSLSQDKEVNNIMQEIVSKSLLIKTIDLRKTSYISIQGLSYVYSMMQWNVIKNMSKDDDGCHLEVLIIDNNRYQEFNVRYSYQDIMNQLTKDQKEAIQFEEKQIEEYKLPSEEPKKYMDKIPYASAMQMTPVVFAQHCKELKDQYQHKILTSNKPTKLNEIFIGSFVQDLFLSANSLKKFRYDYFIKRFALNIDNKFFDSLSLCDQKWSLQEEVDGRNEKKASNQKDSLMKNLNKGFKNQEENQEDQNQASQEFPNFKDIFEYLYLAYNKILNDDSMCRFFLSTQIIKNLKEIDISYTLLTEKVVLAICASVYLRESLQIIFFEKCPNLKIKKSLEYILLTDFYSFKYQSLLSQYYYEVDDEIVSLILYKFTDQELRQLNFQYSKITSKGLRLIGNSSRQDTIEQLDLANTGIEAEEFDNFMSIDKTPFPKGLKYMWIENTYNLTDQKFSELRFWKTFCSDNFDLMEMLQSKQRRLSATLKHLANKEIRDYIFKKSYIQLEIFPQIQSETLIQLINECFAKESDTFKELKYIYLNFRKQNYQALKNCFEWNPKEVNIQKVCEKFSFKIISIPSEYQGVPAIKLLTQNLQSKIQQVKDSIQFETYEYLTALDYKYILQLNKLINNQTLLKLVLDNTDISGNLFSKLCDSIVGKYNYITYVSVKNIQQIRDEHIINMLFDVSTDEIISSFQQIKLNNQTTKLSEMMQNKELKKKQTEMKLKQFAEIKKFPYLVDLNIEGTKVTQNSLCQILSTIPFNMSFRIQNLFKQYCESTYSKLDDHVIYELSQSPYLQNFTTLDITKIECTSSSLIKIFKSQKAINIKEIYLNTTNISEDAFVSLANSKNLPKLQKISIKDDDKILVKSYHYFLRAQYLSMNLKIENLMKKPEVVDTSQFIQAMINSFYMNNIKFIEINNCNLFMNQIKSLFKLSRFTGFIDRVTLNDVKDAEEYKDVWITIAQSKSFPRLQQLSIKSLEIKEHLIILLKQKYKPKFDIESLLKDNKKLIDDQIIVEIAQLPHLLNSKEIDLSDLYKIKPRAWEAFANSKYVGNLKTINFSFCTLMSSKTENDQQILNYFKQEQDFNEKTKCQSLFQKNNFFNLDKIIINNNKGLHISEIEYILQAVKKRHVSVRFDFEDIFIQLIEQVKPFLIEYAEQEMDDEEEDDDFDDLDEEQQEILKQLQDNSNKDQFKNKQELTYYIWEEYIPKLNSLFEKYFLKTREWYNKRHTTLDLTYFQFLIRFVDFQNVFRQIQDLSCIQHMKFYNFGFDSVFSQKDMKFLNLKTVKILDLFNEKSHLTDKTGQQLSRVINQQYIKPYYFNINSFIENYTINQRIQNIFLNSKYMEIQEHFIIYLQFIDKDQIERIFAKKMQFSAYKIDIRESQSDDKNEIDRASNIEKQELFLTKLAESKCFSGIKQLVTVLPISLKCAKLLIKSDIFSRSFDIQSLVAQTEVDEEYFDILQNSSYFQYLNYLLIPKLAEVSIDNQQSNSKQQQSQQSNNQSSQSGDTLQKGKKFKLNFQKLNINRIQRLTMIKIIEHVEDHDFLLNLFKQDNVRFNSNLAQNDRIDFKKLESVHFQKLFTQPFYGFDWTQVFNLLQKNLASIDGSVYEAILLNKSACFFLNKLEIPDSVSKEIAGEIIEQITKTMDKIKDFMPLLQLQKLIIKSFPENSTKIRDFFLFIQNLKEIQFKQDIQFGLEEAKTLLSHTKNTNLAETVINWILPNLNLQQIQELTEVIKVDKEIPENVSYLDFSGNQHLISKDSLTKQINDLRTNKKKTKEDEFDEMNQEENQEENNKDGAEDDDKDKDKNKNEQDNKLEDGGAMAGAGGDQEENQGQNEDGQGNDDDKGEKNNEENDKKDVDKKQLIHQIQALQKNSINEDNLYEFLSLFKGLREISLRKTTADSYHLVKIKKLKQSNLLHFINFEDCFEIKNSVTFNILLSDDLKPWFQLNKYLDNLPLSRAKQQKQFLKNLFECDFFKHNFKYLNFDFILKINQSNNHELLQMFEFIIKKIIFNLDITALMQNLPNYMKLAVNDNHIEKICKEYGSVHYLQPEKFPLVQYGFNHILQQKNIPTSIRLMYLLNETFQKRISASSLSLIYQLALESDKLKQKNILKENDEQLKQLLLVTKKKAQKKQLQIQRRKEKMEKQLQRLKDRKYTKILNAVGKKVPQSKIDQKKKKQQEQLAPQKQLTLKESKYKSGDSKMDSPLLTPQQEEFLPQNDPFDDGEVEKKLNDDSEFMLNERELFNQEQRKQNLELLEQSASHEKEEQQDQEYLDQVEKELNEENEEDEDQQNEGNEEGEGEGEEEEDNQNQSDEKIDQEDQEINNFEQENDEEQHLNSQQNEDVKSDGEDFQQKQKQDEIKDEENKFLSNGDNQSQREQEQKRDNDQASDRISDEKNQDIDQNILSQQNEKADENEKAEENEKIDENDKVDEQQEGQETTTSKMQTYQTIQKLKFGSTNEKDNLKGALSLEDDLKQQNNIYKKIVLPQDSSYINSANAAIQQSENKTINAHQNTINEENNLMSSQENESQSHTPLSHKKRKNMEHRMSVAQTASKFSKKTKTKKEKTLKLIKHQFDEIKMSQLTLQSNTSRIYNNPIALKLHKELVKLHLMSEDLKNEDKKINEFTQKYKDLDNQIDVLEFEIQLLDTNKRDNNYEIENLFSFIEALNLGENNHLNIYGLNYYISQHIQPWIKLNQNILELKEGKDRSSKVKNQFQEKEEDDMISGVINPDHVLDDKLFEHLSYLIEERLKQLREINLRGLNVSDDFAEKFSLILGDDGKLTHLNLLDLSQNRRLSPFGLKFLFSSIVNRIPEGFKIIISATGNDADHLRLQVELLERSIMTEAVWVVKKYKKEIAHYIKKNKKKLNALTDNKIVPFNKRPSIEDLDSAENHVANPQQLNLQMFDPNIPKFFDEEEEQKNQEDDLSKEKIELDEVQKELQKLDYQSEISQDERDQKEYESQDLKFLFIEEQQSLDKKIVKKLEQDKTFKDKVLRLRNLQKAYKKALEECGGGLSQVVDARMIVQNIVNLGLFDAINLIVKDTWKKNKITILFISLILFPLTAFHLIMLLSFKIQYYIKKIMASFRKSSKKKIENQQIIEFDKMVPENIENTDFYFDEDVAQLDIFLARNKNKKSSTDFLRRQGRLLAEYIKSPLKKNFDKIYEEITNNRVKERHIVKYVDLLFWINIFVIIIGLTVLYPFFLVRYYLPEYESKYSCGKYPVQYDTPFLFFTSMMVVLEAFVLYDIQNIIVSKKIFTMKSISVILLLYNSFMLRYSVYSNMVFSHNIYFCKTAEDLGLVALIFLHVQIVWTVIPALINMISIYRLKKQSLSKSIHNTAFINLFTQIGQQLDFMALSSLLDRFSTSSTIQLTGFFIPNFLNNVKIPQILLTKFQKLIYLDLPTISILLVYNIRKSSAESITSFTNLRVIITTFLSLYGSLSQAWLAHPSLFRTYQMQDYLKFRQNTSQIYKIKIGTVDNMQYFKLQDVLSKTFRFNQKYTLKIETKEEKQAKLKKEKERKERQKRQKADGSSKVASSQAGSQVSESRSQAAGSQRSIGSQNSIQSRQSQVNVKEENVFVDKRKIITPENFQQLLIEFIKKSDKLILDEEADQQEQKVV</sequence>
<dbReference type="OrthoDB" id="327279at2759"/>
<dbReference type="PANTHER" id="PTHR13318">
    <property type="entry name" value="PARTNER OF PAIRED, ISOFORM B-RELATED"/>
    <property type="match status" value="1"/>
</dbReference>
<feature type="region of interest" description="Disordered" evidence="2">
    <location>
        <begin position="3507"/>
        <end position="3785"/>
    </location>
</feature>
<feature type="compositionally biased region" description="Basic and acidic residues" evidence="2">
    <location>
        <begin position="3750"/>
        <end position="3772"/>
    </location>
</feature>
<feature type="coiled-coil region" evidence="1">
    <location>
        <begin position="4258"/>
        <end position="4292"/>
    </location>
</feature>
<feature type="compositionally biased region" description="Acidic residues" evidence="2">
    <location>
        <begin position="3622"/>
        <end position="3648"/>
    </location>
</feature>
<feature type="transmembrane region" description="Helical" evidence="3">
    <location>
        <begin position="4636"/>
        <end position="4662"/>
    </location>
</feature>
<dbReference type="InterPro" id="IPR032675">
    <property type="entry name" value="LRR_dom_sf"/>
</dbReference>
<dbReference type="GeneID" id="24438453"/>
<feature type="transmembrane region" description="Helical" evidence="3">
    <location>
        <begin position="4388"/>
        <end position="4411"/>
    </location>
</feature>
<feature type="compositionally biased region" description="Basic and acidic residues" evidence="2">
    <location>
        <begin position="855"/>
        <end position="900"/>
    </location>
</feature>
<feature type="transmembrane region" description="Helical" evidence="3">
    <location>
        <begin position="4763"/>
        <end position="4784"/>
    </location>
</feature>
<dbReference type="InterPro" id="IPR006553">
    <property type="entry name" value="Leu-rich_rpt_Cys-con_subtyp"/>
</dbReference>
<feature type="compositionally biased region" description="Polar residues" evidence="2">
    <location>
        <begin position="4871"/>
        <end position="4906"/>
    </location>
</feature>
<gene>
    <name evidence="4" type="ORF">TTHERM_000324519</name>
</gene>
<accession>W7X710</accession>
<dbReference type="GO" id="GO:0031146">
    <property type="term" value="P:SCF-dependent proteasomal ubiquitin-dependent protein catabolic process"/>
    <property type="evidence" value="ECO:0007669"/>
    <property type="project" value="TreeGrafter"/>
</dbReference>
<dbReference type="Gene3D" id="3.80.10.10">
    <property type="entry name" value="Ribonuclease Inhibitor"/>
    <property type="match status" value="4"/>
</dbReference>
<name>W7X710_TETTS</name>
<feature type="compositionally biased region" description="Basic and acidic residues" evidence="2">
    <location>
        <begin position="3529"/>
        <end position="3542"/>
    </location>
</feature>
<evidence type="ECO:0000313" key="5">
    <source>
        <dbReference type="Proteomes" id="UP000009168"/>
    </source>
</evidence>
<feature type="compositionally biased region" description="Basic and acidic residues" evidence="2">
    <location>
        <begin position="3682"/>
        <end position="3706"/>
    </location>
</feature>
<evidence type="ECO:0000313" key="4">
    <source>
        <dbReference type="EMBL" id="EWS75170.1"/>
    </source>
</evidence>
<dbReference type="Proteomes" id="UP000009168">
    <property type="component" value="Unassembled WGS sequence"/>
</dbReference>
<dbReference type="GO" id="GO:0019005">
    <property type="term" value="C:SCF ubiquitin ligase complex"/>
    <property type="evidence" value="ECO:0007669"/>
    <property type="project" value="TreeGrafter"/>
</dbReference>
<feature type="transmembrane region" description="Helical" evidence="3">
    <location>
        <begin position="4595"/>
        <end position="4616"/>
    </location>
</feature>
<feature type="compositionally biased region" description="Basic and acidic residues" evidence="2">
    <location>
        <begin position="4848"/>
        <end position="4868"/>
    </location>
</feature>
<proteinExistence type="predicted"/>
<feature type="compositionally biased region" description="Acidic residues" evidence="2">
    <location>
        <begin position="3656"/>
        <end position="3672"/>
    </location>
</feature>
<protein>
    <submittedName>
        <fullName evidence="4">Transmembrane protein, putative</fullName>
    </submittedName>
</protein>
<feature type="compositionally biased region" description="Acidic residues" evidence="2">
    <location>
        <begin position="3117"/>
        <end position="3129"/>
    </location>
</feature>
<dbReference type="RefSeq" id="XP_012652326.1">
    <property type="nucleotide sequence ID" value="XM_012796872.1"/>
</dbReference>
<feature type="compositionally biased region" description="Basic and acidic residues" evidence="2">
    <location>
        <begin position="3715"/>
        <end position="3739"/>
    </location>
</feature>
<feature type="transmembrane region" description="Helical" evidence="3">
    <location>
        <begin position="4567"/>
        <end position="4583"/>
    </location>
</feature>
<reference evidence="5" key="1">
    <citation type="journal article" date="2006" name="PLoS Biol.">
        <title>Macronuclear genome sequence of the ciliate Tetrahymena thermophila, a model eukaryote.</title>
        <authorList>
            <person name="Eisen J.A."/>
            <person name="Coyne R.S."/>
            <person name="Wu M."/>
            <person name="Wu D."/>
            <person name="Thiagarajan M."/>
            <person name="Wortman J.R."/>
            <person name="Badger J.H."/>
            <person name="Ren Q."/>
            <person name="Amedeo P."/>
            <person name="Jones K.M."/>
            <person name="Tallon L.J."/>
            <person name="Delcher A.L."/>
            <person name="Salzberg S.L."/>
            <person name="Silva J.C."/>
            <person name="Haas B.J."/>
            <person name="Majoros W.H."/>
            <person name="Farzad M."/>
            <person name="Carlton J.M."/>
            <person name="Smith R.K. Jr."/>
            <person name="Garg J."/>
            <person name="Pearlman R.E."/>
            <person name="Karrer K.M."/>
            <person name="Sun L."/>
            <person name="Manning G."/>
            <person name="Elde N.C."/>
            <person name="Turkewitz A.P."/>
            <person name="Asai D.J."/>
            <person name="Wilkes D.E."/>
            <person name="Wang Y."/>
            <person name="Cai H."/>
            <person name="Collins K."/>
            <person name="Stewart B.A."/>
            <person name="Lee S.R."/>
            <person name="Wilamowska K."/>
            <person name="Weinberg Z."/>
            <person name="Ruzzo W.L."/>
            <person name="Wloga D."/>
            <person name="Gaertig J."/>
            <person name="Frankel J."/>
            <person name="Tsao C.-C."/>
            <person name="Gorovsky M.A."/>
            <person name="Keeling P.J."/>
            <person name="Waller R.F."/>
            <person name="Patron N.J."/>
            <person name="Cherry J.M."/>
            <person name="Stover N.A."/>
            <person name="Krieger C.J."/>
            <person name="del Toro C."/>
            <person name="Ryder H.F."/>
            <person name="Williamson S.C."/>
            <person name="Barbeau R.A."/>
            <person name="Hamilton E.P."/>
            <person name="Orias E."/>
        </authorList>
    </citation>
    <scope>NUCLEOTIDE SEQUENCE [LARGE SCALE GENOMIC DNA]</scope>
    <source>
        <strain evidence="5">SB210</strain>
    </source>
</reference>
<dbReference type="eggNOG" id="ENOG502SDJQ">
    <property type="taxonomic scope" value="Eukaryota"/>
</dbReference>
<keyword evidence="1" id="KW-0175">Coiled coil</keyword>
<feature type="region of interest" description="Disordered" evidence="2">
    <location>
        <begin position="3108"/>
        <end position="3199"/>
    </location>
</feature>
<evidence type="ECO:0000256" key="1">
    <source>
        <dbReference type="SAM" id="Coils"/>
    </source>
</evidence>
<feature type="region of interest" description="Disordered" evidence="2">
    <location>
        <begin position="4848"/>
        <end position="4906"/>
    </location>
</feature>
<feature type="compositionally biased region" description="Basic and acidic residues" evidence="2">
    <location>
        <begin position="3142"/>
        <end position="3156"/>
    </location>
</feature>
<dbReference type="STRING" id="312017.W7X710"/>